<proteinExistence type="predicted"/>
<name>A0AAV2RHP7_MEGNR</name>
<dbReference type="EMBL" id="CAXKWB010020978">
    <property type="protein sequence ID" value="CAL4122905.1"/>
    <property type="molecule type" value="Genomic_DNA"/>
</dbReference>
<feature type="transmembrane region" description="Helical" evidence="1">
    <location>
        <begin position="47"/>
        <end position="71"/>
    </location>
</feature>
<evidence type="ECO:0000313" key="4">
    <source>
        <dbReference type="Proteomes" id="UP001497623"/>
    </source>
</evidence>
<keyword evidence="1" id="KW-1133">Transmembrane helix</keyword>
<comment type="caution">
    <text evidence="3">The sequence shown here is derived from an EMBL/GenBank/DDBJ whole genome shotgun (WGS) entry which is preliminary data.</text>
</comment>
<reference evidence="3 4" key="1">
    <citation type="submission" date="2024-05" db="EMBL/GenBank/DDBJ databases">
        <authorList>
            <person name="Wallberg A."/>
        </authorList>
    </citation>
    <scope>NUCLEOTIDE SEQUENCE [LARGE SCALE GENOMIC DNA]</scope>
</reference>
<dbReference type="Proteomes" id="UP001497623">
    <property type="component" value="Unassembled WGS sequence"/>
</dbReference>
<keyword evidence="2" id="KW-0732">Signal</keyword>
<gene>
    <name evidence="3" type="ORF">MNOR_LOCUS23614</name>
</gene>
<accession>A0AAV2RHP7</accession>
<feature type="signal peptide" evidence="2">
    <location>
        <begin position="1"/>
        <end position="19"/>
    </location>
</feature>
<keyword evidence="1" id="KW-0812">Transmembrane</keyword>
<keyword evidence="1" id="KW-0472">Membrane</keyword>
<dbReference type="AlphaFoldDB" id="A0AAV2RHP7"/>
<keyword evidence="4" id="KW-1185">Reference proteome</keyword>
<feature type="chain" id="PRO_5043976993" evidence="2">
    <location>
        <begin position="20"/>
        <end position="138"/>
    </location>
</feature>
<protein>
    <submittedName>
        <fullName evidence="3">Uncharacterized protein</fullName>
    </submittedName>
</protein>
<sequence length="138" mass="14390">MANTVTVLVLALLLSGCSAGVVQEDGMEARTALEGRDEFVTINDGEVLAMINAFAISAGLFILFIVLLNLFQEDVAPVVIPVIREIDPTTTTAAPTTTAGSYAATTAASSSYDSYGGRVGSSSYAVIHSIERAANKWS</sequence>
<evidence type="ECO:0000256" key="2">
    <source>
        <dbReference type="SAM" id="SignalP"/>
    </source>
</evidence>
<evidence type="ECO:0000313" key="3">
    <source>
        <dbReference type="EMBL" id="CAL4122905.1"/>
    </source>
</evidence>
<organism evidence="3 4">
    <name type="scientific">Meganyctiphanes norvegica</name>
    <name type="common">Northern krill</name>
    <name type="synonym">Thysanopoda norvegica</name>
    <dbReference type="NCBI Taxonomy" id="48144"/>
    <lineage>
        <taxon>Eukaryota</taxon>
        <taxon>Metazoa</taxon>
        <taxon>Ecdysozoa</taxon>
        <taxon>Arthropoda</taxon>
        <taxon>Crustacea</taxon>
        <taxon>Multicrustacea</taxon>
        <taxon>Malacostraca</taxon>
        <taxon>Eumalacostraca</taxon>
        <taxon>Eucarida</taxon>
        <taxon>Euphausiacea</taxon>
        <taxon>Euphausiidae</taxon>
        <taxon>Meganyctiphanes</taxon>
    </lineage>
</organism>
<evidence type="ECO:0000256" key="1">
    <source>
        <dbReference type="SAM" id="Phobius"/>
    </source>
</evidence>